<organism evidence="10 11">
    <name type="scientific">Peptostreptococcus stomatis DSM 17678</name>
    <dbReference type="NCBI Taxonomy" id="596315"/>
    <lineage>
        <taxon>Bacteria</taxon>
        <taxon>Bacillati</taxon>
        <taxon>Bacillota</taxon>
        <taxon>Clostridia</taxon>
        <taxon>Peptostreptococcales</taxon>
        <taxon>Peptostreptococcaceae</taxon>
        <taxon>Peptostreptococcus</taxon>
    </lineage>
</organism>
<feature type="transmembrane region" description="Helical" evidence="9">
    <location>
        <begin position="74"/>
        <end position="94"/>
    </location>
</feature>
<evidence type="ECO:0000256" key="1">
    <source>
        <dbReference type="ARBA" id="ARBA00004651"/>
    </source>
</evidence>
<keyword evidence="8 9" id="KW-0472">Membrane</keyword>
<dbReference type="PANTHER" id="PTHR30330">
    <property type="entry name" value="AGSS FAMILY TRANSPORTER, SODIUM-ALANINE"/>
    <property type="match status" value="1"/>
</dbReference>
<evidence type="ECO:0000256" key="2">
    <source>
        <dbReference type="ARBA" id="ARBA00009261"/>
    </source>
</evidence>
<keyword evidence="3 9" id="KW-0813">Transport</keyword>
<name>E0E2A9_9FIRM</name>
<dbReference type="PRINTS" id="PR00175">
    <property type="entry name" value="NAALASMPORT"/>
</dbReference>
<keyword evidence="5 9" id="KW-0812">Transmembrane</keyword>
<feature type="transmembrane region" description="Helical" evidence="9">
    <location>
        <begin position="393"/>
        <end position="413"/>
    </location>
</feature>
<dbReference type="InterPro" id="IPR001463">
    <property type="entry name" value="Na/Ala_symport"/>
</dbReference>
<keyword evidence="7 9" id="KW-1133">Transmembrane helix</keyword>
<feature type="transmembrane region" description="Helical" evidence="9">
    <location>
        <begin position="350"/>
        <end position="373"/>
    </location>
</feature>
<evidence type="ECO:0000256" key="9">
    <source>
        <dbReference type="RuleBase" id="RU363064"/>
    </source>
</evidence>
<feature type="transmembrane region" description="Helical" evidence="9">
    <location>
        <begin position="100"/>
        <end position="123"/>
    </location>
</feature>
<feature type="transmembrane region" description="Helical" evidence="9">
    <location>
        <begin position="188"/>
        <end position="205"/>
    </location>
</feature>
<feature type="transmembrane region" description="Helical" evidence="9">
    <location>
        <begin position="241"/>
        <end position="268"/>
    </location>
</feature>
<accession>E0E2A9</accession>
<dbReference type="Pfam" id="PF01235">
    <property type="entry name" value="Na_Ala_symp"/>
    <property type="match status" value="1"/>
</dbReference>
<dbReference type="NCBIfam" id="TIGR00835">
    <property type="entry name" value="agcS"/>
    <property type="match status" value="1"/>
</dbReference>
<keyword evidence="6 9" id="KW-0769">Symport</keyword>
<evidence type="ECO:0000256" key="8">
    <source>
        <dbReference type="ARBA" id="ARBA00023136"/>
    </source>
</evidence>
<dbReference type="EMBL" id="ADGQ01000035">
    <property type="protein sequence ID" value="EFM64954.1"/>
    <property type="molecule type" value="Genomic_DNA"/>
</dbReference>
<feature type="transmembrane region" description="Helical" evidence="9">
    <location>
        <begin position="309"/>
        <end position="330"/>
    </location>
</feature>
<protein>
    <submittedName>
        <fullName evidence="10">Amino acid carrier protein</fullName>
    </submittedName>
</protein>
<dbReference type="GeneID" id="84800356"/>
<evidence type="ECO:0000256" key="4">
    <source>
        <dbReference type="ARBA" id="ARBA00022475"/>
    </source>
</evidence>
<evidence type="ECO:0000313" key="11">
    <source>
        <dbReference type="Proteomes" id="UP000003244"/>
    </source>
</evidence>
<dbReference type="RefSeq" id="WP_007789083.1">
    <property type="nucleotide sequence ID" value="NZ_ADGQ01000035.1"/>
</dbReference>
<dbReference type="PROSITE" id="PS00873">
    <property type="entry name" value="NA_ALANINE_SYMP"/>
    <property type="match status" value="1"/>
</dbReference>
<feature type="transmembrane region" description="Helical" evidence="9">
    <location>
        <begin position="425"/>
        <end position="443"/>
    </location>
</feature>
<evidence type="ECO:0000256" key="5">
    <source>
        <dbReference type="ARBA" id="ARBA00022692"/>
    </source>
</evidence>
<feature type="transmembrane region" description="Helical" evidence="9">
    <location>
        <begin position="217"/>
        <end position="235"/>
    </location>
</feature>
<evidence type="ECO:0000256" key="7">
    <source>
        <dbReference type="ARBA" id="ARBA00022989"/>
    </source>
</evidence>
<dbReference type="PANTHER" id="PTHR30330:SF3">
    <property type="entry name" value="TRANSCRIPTIONAL REGULATOR, LRP FAMILY"/>
    <property type="match status" value="1"/>
</dbReference>
<dbReference type="GO" id="GO:0005886">
    <property type="term" value="C:plasma membrane"/>
    <property type="evidence" value="ECO:0007669"/>
    <property type="project" value="UniProtKB-SubCell"/>
</dbReference>
<comment type="caution">
    <text evidence="10">The sequence shown here is derived from an EMBL/GenBank/DDBJ whole genome shotgun (WGS) entry which is preliminary data.</text>
</comment>
<proteinExistence type="inferred from homology"/>
<dbReference type="AlphaFoldDB" id="E0E2A9"/>
<dbReference type="Gene3D" id="1.20.1740.10">
    <property type="entry name" value="Amino acid/polyamine transporter I"/>
    <property type="match status" value="1"/>
</dbReference>
<feature type="transmembrane region" description="Helical" evidence="9">
    <location>
        <begin position="149"/>
        <end position="168"/>
    </location>
</feature>
<dbReference type="STRING" id="596315.HMPREF0634_1239"/>
<dbReference type="OrthoDB" id="9804874at2"/>
<comment type="similarity">
    <text evidence="2 9">Belongs to the alanine or glycine:cation symporter (AGCS) (TC 2.A.25) family.</text>
</comment>
<evidence type="ECO:0000313" key="10">
    <source>
        <dbReference type="EMBL" id="EFM64954.1"/>
    </source>
</evidence>
<dbReference type="GO" id="GO:0005283">
    <property type="term" value="F:amino acid:sodium symporter activity"/>
    <property type="evidence" value="ECO:0007669"/>
    <property type="project" value="InterPro"/>
</dbReference>
<dbReference type="Proteomes" id="UP000003244">
    <property type="component" value="Unassembled WGS sequence"/>
</dbReference>
<dbReference type="eggNOG" id="COG1115">
    <property type="taxonomic scope" value="Bacteria"/>
</dbReference>
<dbReference type="FunFam" id="1.20.1740.10:FF:000004">
    <property type="entry name" value="Sodium:alanine symporter family protein"/>
    <property type="match status" value="1"/>
</dbReference>
<gene>
    <name evidence="10" type="primary">agcS</name>
    <name evidence="10" type="ORF">HMPREF0634_1239</name>
</gene>
<keyword evidence="4 9" id="KW-1003">Cell membrane</keyword>
<comment type="subcellular location">
    <subcellularLocation>
        <location evidence="1 9">Cell membrane</location>
        <topology evidence="1 9">Multi-pass membrane protein</topology>
    </subcellularLocation>
</comment>
<evidence type="ECO:0000256" key="6">
    <source>
        <dbReference type="ARBA" id="ARBA00022847"/>
    </source>
</evidence>
<evidence type="ECO:0000256" key="3">
    <source>
        <dbReference type="ARBA" id="ARBA00022448"/>
    </source>
</evidence>
<sequence>MSSILALNKIIGDFVWGWPMLIMLLGTGLFLGIRTKFVVVRKFGYVLKNTLLKMFDKNSGGEGEISAFQAVSTALAATVGTGNIAGVALAIAVGGPGAVFWMWLSAVLGMSTKFAEVILAVTYRVKEKDSHAYSGGPMYYIERGLGQKWLAKIFALFGALASLGTGNMTQSNSIAQSLNAAFNVDMKVVGIVLTVLTAVVVLGGIKRIGQVTEKFVPLMAAFYIVGAIVILFINASEIPHAFGLIFGSAFSGHAAVGGFAGSTLMLALRNGVARGVFTNEAGLGSAPIAHAAATTDHPVRQGLWGVFEVFVDTLVICTMTALVILVSGQWTSGLQGAALTTKAFQSGFSGGQYIVSIGLTLFAFSTILGWSYYGEKCTQYLFGEQFVKVYRLIYIPLVFVGSIGGLQAIWAISDTVNGLMALPNLVGLLFLSGVIIAMVKDFFKDPDRIRKTEEEYLAVVPEKFKPKDLK</sequence>
<keyword evidence="11" id="KW-1185">Reference proteome</keyword>
<reference evidence="10 11" key="1">
    <citation type="submission" date="2010-08" db="EMBL/GenBank/DDBJ databases">
        <authorList>
            <person name="Harkins D.M."/>
            <person name="Madupu R."/>
            <person name="Durkin A.S."/>
            <person name="Torralba M."/>
            <person name="Methe B."/>
            <person name="Sutton G.G."/>
            <person name="Nelson K.E."/>
        </authorList>
    </citation>
    <scope>NUCLEOTIDE SEQUENCE [LARGE SCALE GENOMIC DNA]</scope>
    <source>
        <strain evidence="10 11">DSM 17678</strain>
    </source>
</reference>
<feature type="transmembrane region" description="Helical" evidence="9">
    <location>
        <begin position="15"/>
        <end position="33"/>
    </location>
</feature>